<accession>A0A6H2GSD4</accession>
<reference evidence="3 4" key="1">
    <citation type="submission" date="2020-04" db="EMBL/GenBank/DDBJ databases">
        <title>Novel Paenibacillus strain UniB2 isolated from commercial digestive syrup.</title>
        <authorList>
            <person name="Thorat V."/>
            <person name="Kirdat K."/>
            <person name="Tiwarekar B."/>
            <person name="Yadav A."/>
        </authorList>
    </citation>
    <scope>NUCLEOTIDE SEQUENCE [LARGE SCALE GENOMIC DNA]</scope>
    <source>
        <strain evidence="3 4">UniB2</strain>
    </source>
</reference>
<dbReference type="RefSeq" id="WP_168905988.1">
    <property type="nucleotide sequence ID" value="NZ_CP051428.1"/>
</dbReference>
<feature type="transmembrane region" description="Helical" evidence="2">
    <location>
        <begin position="116"/>
        <end position="137"/>
    </location>
</feature>
<evidence type="ECO:0000313" key="3">
    <source>
        <dbReference type="EMBL" id="QJC50305.1"/>
    </source>
</evidence>
<feature type="region of interest" description="Disordered" evidence="1">
    <location>
        <begin position="1"/>
        <end position="31"/>
    </location>
</feature>
<gene>
    <name evidence="3" type="ORF">HGI30_00925</name>
</gene>
<feature type="transmembrane region" description="Helical" evidence="2">
    <location>
        <begin position="61"/>
        <end position="82"/>
    </location>
</feature>
<keyword evidence="2" id="KW-1133">Transmembrane helix</keyword>
<proteinExistence type="predicted"/>
<keyword evidence="2" id="KW-0812">Transmembrane</keyword>
<evidence type="ECO:0000256" key="2">
    <source>
        <dbReference type="SAM" id="Phobius"/>
    </source>
</evidence>
<keyword evidence="2" id="KW-0472">Membrane</keyword>
<dbReference type="KEGG" id="palr:HGI30_00925"/>
<evidence type="ECO:0000256" key="1">
    <source>
        <dbReference type="SAM" id="MobiDB-lite"/>
    </source>
</evidence>
<evidence type="ECO:0000313" key="4">
    <source>
        <dbReference type="Proteomes" id="UP000502136"/>
    </source>
</evidence>
<protein>
    <submittedName>
        <fullName evidence="3">Uncharacterized protein</fullName>
    </submittedName>
</protein>
<dbReference type="AlphaFoldDB" id="A0A6H2GSD4"/>
<organism evidence="3 4">
    <name type="scientific">Paenibacillus albicereus</name>
    <dbReference type="NCBI Taxonomy" id="2726185"/>
    <lineage>
        <taxon>Bacteria</taxon>
        <taxon>Bacillati</taxon>
        <taxon>Bacillota</taxon>
        <taxon>Bacilli</taxon>
        <taxon>Bacillales</taxon>
        <taxon>Paenibacillaceae</taxon>
        <taxon>Paenibacillus</taxon>
    </lineage>
</organism>
<feature type="compositionally biased region" description="Low complexity" evidence="1">
    <location>
        <begin position="21"/>
        <end position="31"/>
    </location>
</feature>
<dbReference type="Proteomes" id="UP000502136">
    <property type="component" value="Chromosome"/>
</dbReference>
<dbReference type="EMBL" id="CP051428">
    <property type="protein sequence ID" value="QJC50305.1"/>
    <property type="molecule type" value="Genomic_DNA"/>
</dbReference>
<keyword evidence="4" id="KW-1185">Reference proteome</keyword>
<sequence length="172" mass="19512">MNDPMLPPLSDSASDPLRRLSPASAPAPSPAKSDWRRLAFWMRSAAIATLFFGLFQCVVGMMNFGLGTLAGLLEVVAAVWMLRLASQALRIEQSAESPDEVRKLSRLLIGYFRLQLLFTLTFGFVVAMLVLTVIQFLSDWDWIIHLVQQGRQADRWIARLERWWSVVAGWFE</sequence>
<name>A0A6H2GSD4_9BACL</name>